<dbReference type="InterPro" id="IPR013762">
    <property type="entry name" value="Integrase-like_cat_sf"/>
</dbReference>
<dbReference type="InterPro" id="IPR035386">
    <property type="entry name" value="Arm-DNA-bind_5"/>
</dbReference>
<dbReference type="GO" id="GO:0015074">
    <property type="term" value="P:DNA integration"/>
    <property type="evidence" value="ECO:0007669"/>
    <property type="project" value="InterPro"/>
</dbReference>
<comment type="similarity">
    <text evidence="1">Belongs to the 'phage' integrase family.</text>
</comment>
<dbReference type="EMBL" id="FRAV01000048">
    <property type="protein sequence ID" value="SHM44429.1"/>
    <property type="molecule type" value="Genomic_DNA"/>
</dbReference>
<evidence type="ECO:0000256" key="3">
    <source>
        <dbReference type="ARBA" id="ARBA00023172"/>
    </source>
</evidence>
<dbReference type="Pfam" id="PF17293">
    <property type="entry name" value="Arm-DNA-bind_5"/>
    <property type="match status" value="1"/>
</dbReference>
<dbReference type="InterPro" id="IPR011010">
    <property type="entry name" value="DNA_brk_join_enz"/>
</dbReference>
<name>A0A1M7IUQ8_9FLAO</name>
<dbReference type="RefSeq" id="WP_073297284.1">
    <property type="nucleotide sequence ID" value="NZ_FRAV01000048.1"/>
</dbReference>
<dbReference type="PANTHER" id="PTHR30349">
    <property type="entry name" value="PHAGE INTEGRASE-RELATED"/>
    <property type="match status" value="1"/>
</dbReference>
<sequence length="462" mass="54119">MLETSYGLTFFLKSPKRKTDMIRYVYLRVTVDGIPKETSTKRKWDLKRWDQDTERATGTKEDARSLNFFLDSLVTNISNYKTELINECKTISAMRIIDFVKGNNPSKSKVLEEFQKHNDEVLALFPQEYAKGTHTRFVTARSHVQEFILFKYQKEDIEFRELNYEFIKDYEMFLKTIRKCCNNTTLKYIANFKKIVLRGVAKEIIPKDPFLLFKGKKVKILKEPLTRAELYLLETKQFESERLSTVRDIFVFQCYTGLAYIDVKQLKKTDIKRGIDGELWIMSNRQKTKSSTDIPLLPKALEIMEKYENCPFCVERGLVLPVKSNQKMNEYLKEIAELSKVYSRLNTHKARRTFASTIALNNGVSIHVVKEMLGHHSISQTEDYAITEQETIGREMLELKERLSRPSKQEGSDSFSVILQQFENDLADLKRCHLSTEEKGFDDKFTQFEERFNKFKVGLSVN</sequence>
<evidence type="ECO:0000313" key="5">
    <source>
        <dbReference type="EMBL" id="SHM44429.1"/>
    </source>
</evidence>
<dbReference type="PANTHER" id="PTHR30349:SF64">
    <property type="entry name" value="PROPHAGE INTEGRASE INTD-RELATED"/>
    <property type="match status" value="1"/>
</dbReference>
<dbReference type="InterPro" id="IPR025269">
    <property type="entry name" value="SAM-like_dom"/>
</dbReference>
<dbReference type="InterPro" id="IPR050090">
    <property type="entry name" value="Tyrosine_recombinase_XerCD"/>
</dbReference>
<dbReference type="Pfam" id="PF13102">
    <property type="entry name" value="Phage_int_SAM_5"/>
    <property type="match status" value="1"/>
</dbReference>
<protein>
    <submittedName>
        <fullName evidence="5">Site-specific recombinase XerD</fullName>
    </submittedName>
</protein>
<dbReference type="Gene3D" id="1.10.443.10">
    <property type="entry name" value="Intergrase catalytic core"/>
    <property type="match status" value="1"/>
</dbReference>
<dbReference type="Proteomes" id="UP000184364">
    <property type="component" value="Unassembled WGS sequence"/>
</dbReference>
<reference evidence="6" key="1">
    <citation type="submission" date="2016-11" db="EMBL/GenBank/DDBJ databases">
        <authorList>
            <person name="Varghese N."/>
            <person name="Submissions S."/>
        </authorList>
    </citation>
    <scope>NUCLEOTIDE SEQUENCE [LARGE SCALE GENOMIC DNA]</scope>
    <source>
        <strain evidence="6">DSM 26899</strain>
    </source>
</reference>
<dbReference type="Gene3D" id="1.10.150.130">
    <property type="match status" value="1"/>
</dbReference>
<dbReference type="AlphaFoldDB" id="A0A1M7IUQ8"/>
<keyword evidence="6" id="KW-1185">Reference proteome</keyword>
<dbReference type="InterPro" id="IPR010998">
    <property type="entry name" value="Integrase_recombinase_N"/>
</dbReference>
<proteinExistence type="inferred from homology"/>
<dbReference type="InterPro" id="IPR002104">
    <property type="entry name" value="Integrase_catalytic"/>
</dbReference>
<dbReference type="CDD" id="cd01185">
    <property type="entry name" value="INTN1_C_like"/>
    <property type="match status" value="1"/>
</dbReference>
<keyword evidence="3" id="KW-0233">DNA recombination</keyword>
<accession>A0A1M7IUQ8</accession>
<evidence type="ECO:0000313" key="6">
    <source>
        <dbReference type="Proteomes" id="UP000184364"/>
    </source>
</evidence>
<evidence type="ECO:0000256" key="1">
    <source>
        <dbReference type="ARBA" id="ARBA00008857"/>
    </source>
</evidence>
<organism evidence="5 6">
    <name type="scientific">Chryseobacterium polytrichastri</name>
    <dbReference type="NCBI Taxonomy" id="1302687"/>
    <lineage>
        <taxon>Bacteria</taxon>
        <taxon>Pseudomonadati</taxon>
        <taxon>Bacteroidota</taxon>
        <taxon>Flavobacteriia</taxon>
        <taxon>Flavobacteriales</taxon>
        <taxon>Weeksellaceae</taxon>
        <taxon>Chryseobacterium group</taxon>
        <taxon>Chryseobacterium</taxon>
    </lineage>
</organism>
<feature type="domain" description="Tyr recombinase" evidence="4">
    <location>
        <begin position="220"/>
        <end position="397"/>
    </location>
</feature>
<evidence type="ECO:0000259" key="4">
    <source>
        <dbReference type="PROSITE" id="PS51898"/>
    </source>
</evidence>
<gene>
    <name evidence="5" type="ORF">SAMN05444267_104821</name>
</gene>
<dbReference type="GO" id="GO:0006310">
    <property type="term" value="P:DNA recombination"/>
    <property type="evidence" value="ECO:0007669"/>
    <property type="project" value="UniProtKB-KW"/>
</dbReference>
<dbReference type="GO" id="GO:0003677">
    <property type="term" value="F:DNA binding"/>
    <property type="evidence" value="ECO:0007669"/>
    <property type="project" value="UniProtKB-KW"/>
</dbReference>
<dbReference type="STRING" id="1302687.SAMN05444267_104821"/>
<dbReference type="Pfam" id="PF00589">
    <property type="entry name" value="Phage_integrase"/>
    <property type="match status" value="1"/>
</dbReference>
<dbReference type="SUPFAM" id="SSF56349">
    <property type="entry name" value="DNA breaking-rejoining enzymes"/>
    <property type="match status" value="1"/>
</dbReference>
<evidence type="ECO:0000256" key="2">
    <source>
        <dbReference type="ARBA" id="ARBA00023125"/>
    </source>
</evidence>
<dbReference type="PROSITE" id="PS51898">
    <property type="entry name" value="TYR_RECOMBINASE"/>
    <property type="match status" value="1"/>
</dbReference>
<dbReference type="OrthoDB" id="1098628at2"/>
<keyword evidence="2" id="KW-0238">DNA-binding</keyword>